<reference evidence="1 2" key="1">
    <citation type="journal article" date="2016" name="Front. Microbiol.">
        <title>Fuerstia marisgermanicae gen. nov., sp. nov., an Unusual Member of the Phylum Planctomycetes from the German Wadden Sea.</title>
        <authorList>
            <person name="Kohn T."/>
            <person name="Heuer A."/>
            <person name="Jogler M."/>
            <person name="Vollmers J."/>
            <person name="Boedeker C."/>
            <person name="Bunk B."/>
            <person name="Rast P."/>
            <person name="Borchert D."/>
            <person name="Glockner I."/>
            <person name="Freese H.M."/>
            <person name="Klenk H.P."/>
            <person name="Overmann J."/>
            <person name="Kaster A.K."/>
            <person name="Rohde M."/>
            <person name="Wiegand S."/>
            <person name="Jogler C."/>
        </authorList>
    </citation>
    <scope>NUCLEOTIDE SEQUENCE [LARGE SCALE GENOMIC DNA]</scope>
    <source>
        <strain evidence="1 2">NH11</strain>
    </source>
</reference>
<keyword evidence="2" id="KW-1185">Reference proteome</keyword>
<organism evidence="1 2">
    <name type="scientific">Fuerstiella marisgermanici</name>
    <dbReference type="NCBI Taxonomy" id="1891926"/>
    <lineage>
        <taxon>Bacteria</taxon>
        <taxon>Pseudomonadati</taxon>
        <taxon>Planctomycetota</taxon>
        <taxon>Planctomycetia</taxon>
        <taxon>Planctomycetales</taxon>
        <taxon>Planctomycetaceae</taxon>
        <taxon>Fuerstiella</taxon>
    </lineage>
</organism>
<proteinExistence type="predicted"/>
<protein>
    <submittedName>
        <fullName evidence="1">Uncharacterized protein</fullName>
    </submittedName>
</protein>
<dbReference type="AlphaFoldDB" id="A0A1P8WKM6"/>
<dbReference type="EMBL" id="CP017641">
    <property type="protein sequence ID" value="APZ94616.1"/>
    <property type="molecule type" value="Genomic_DNA"/>
</dbReference>
<evidence type="ECO:0000313" key="1">
    <source>
        <dbReference type="EMBL" id="APZ94616.1"/>
    </source>
</evidence>
<dbReference type="KEGG" id="fmr:Fuma_04249"/>
<accession>A0A1P8WKM6</accession>
<dbReference type="Proteomes" id="UP000187735">
    <property type="component" value="Chromosome"/>
</dbReference>
<evidence type="ECO:0000313" key="2">
    <source>
        <dbReference type="Proteomes" id="UP000187735"/>
    </source>
</evidence>
<name>A0A1P8WKM6_9PLAN</name>
<sequence>MIFDLCSGELRTICHPSPDFRSPQETLAYRRISCDRCLSPHLALICQRTKTRGFRMQDRNPSVIAVGHSTRTSHDGRIAGHADRCPIGVGGLFRFSWRWVGVGRSRGIAIFPALGRKSERGLRPGSCDSHKHVHLQERLWSSSVQFSQVDSGGRASNAVDCDLLCRANCRHGFPAETANEVR</sequence>
<gene>
    <name evidence="1" type="ORF">Fuma_04249</name>
</gene>